<dbReference type="OrthoDB" id="5201563at2759"/>
<evidence type="ECO:0000313" key="2">
    <source>
        <dbReference type="Proteomes" id="UP000700596"/>
    </source>
</evidence>
<gene>
    <name evidence="1" type="ORF">B0J11DRAFT_478309</name>
</gene>
<dbReference type="AlphaFoldDB" id="A0A9P9IWM5"/>
<comment type="caution">
    <text evidence="1">The sequence shown here is derived from an EMBL/GenBank/DDBJ whole genome shotgun (WGS) entry which is preliminary data.</text>
</comment>
<organism evidence="1 2">
    <name type="scientific">Dendryphion nanum</name>
    <dbReference type="NCBI Taxonomy" id="256645"/>
    <lineage>
        <taxon>Eukaryota</taxon>
        <taxon>Fungi</taxon>
        <taxon>Dikarya</taxon>
        <taxon>Ascomycota</taxon>
        <taxon>Pezizomycotina</taxon>
        <taxon>Dothideomycetes</taxon>
        <taxon>Pleosporomycetidae</taxon>
        <taxon>Pleosporales</taxon>
        <taxon>Torulaceae</taxon>
        <taxon>Dendryphion</taxon>
    </lineage>
</organism>
<proteinExistence type="predicted"/>
<evidence type="ECO:0000313" key="1">
    <source>
        <dbReference type="EMBL" id="KAH7134971.1"/>
    </source>
</evidence>
<dbReference type="EMBL" id="JAGMWT010000002">
    <property type="protein sequence ID" value="KAH7134971.1"/>
    <property type="molecule type" value="Genomic_DNA"/>
</dbReference>
<accession>A0A9P9IWM5</accession>
<name>A0A9P9IWM5_9PLEO</name>
<reference evidence="1" key="1">
    <citation type="journal article" date="2021" name="Nat. Commun.">
        <title>Genetic determinants of endophytism in the Arabidopsis root mycobiome.</title>
        <authorList>
            <person name="Mesny F."/>
            <person name="Miyauchi S."/>
            <person name="Thiergart T."/>
            <person name="Pickel B."/>
            <person name="Atanasova L."/>
            <person name="Karlsson M."/>
            <person name="Huettel B."/>
            <person name="Barry K.W."/>
            <person name="Haridas S."/>
            <person name="Chen C."/>
            <person name="Bauer D."/>
            <person name="Andreopoulos W."/>
            <person name="Pangilinan J."/>
            <person name="LaButti K."/>
            <person name="Riley R."/>
            <person name="Lipzen A."/>
            <person name="Clum A."/>
            <person name="Drula E."/>
            <person name="Henrissat B."/>
            <person name="Kohler A."/>
            <person name="Grigoriev I.V."/>
            <person name="Martin F.M."/>
            <person name="Hacquard S."/>
        </authorList>
    </citation>
    <scope>NUCLEOTIDE SEQUENCE</scope>
    <source>
        <strain evidence="1">MPI-CAGE-CH-0243</strain>
    </source>
</reference>
<dbReference type="Proteomes" id="UP000700596">
    <property type="component" value="Unassembled WGS sequence"/>
</dbReference>
<keyword evidence="2" id="KW-1185">Reference proteome</keyword>
<sequence length="122" mass="13679">MSVTTTANPTTHNLHTVLANYDIHHSPSLEASTNSHPIPSPHPYPSSLDPISWPTDHRRVPAHRPVNTGLDQSERRVYQNGIERAFVTVMFTGVFTEATLAKMWRFTGGKIWDVGYKVGGEW</sequence>
<protein>
    <submittedName>
        <fullName evidence="1">Uncharacterized protein</fullName>
    </submittedName>
</protein>